<feature type="compositionally biased region" description="Pro residues" evidence="9">
    <location>
        <begin position="486"/>
        <end position="534"/>
    </location>
</feature>
<evidence type="ECO:0000313" key="13">
    <source>
        <dbReference type="Proteomes" id="UP000283509"/>
    </source>
</evidence>
<evidence type="ECO:0000256" key="2">
    <source>
        <dbReference type="ARBA" id="ARBA00013276"/>
    </source>
</evidence>
<protein>
    <recommendedName>
        <fullName evidence="2">acetylcholinesterase</fullName>
        <ecNumber evidence="2">3.1.1.7</ecNumber>
    </recommendedName>
</protein>
<feature type="domain" description="Carboxylesterase type B" evidence="11">
    <location>
        <begin position="59"/>
        <end position="389"/>
    </location>
</feature>
<keyword evidence="7" id="KW-0325">Glycoprotein</keyword>
<evidence type="ECO:0000313" key="12">
    <source>
        <dbReference type="EMBL" id="ROT81898.1"/>
    </source>
</evidence>
<comment type="caution">
    <text evidence="12">The sequence shown here is derived from an EMBL/GenBank/DDBJ whole genome shotgun (WGS) entry which is preliminary data.</text>
</comment>
<dbReference type="InterPro" id="IPR000997">
    <property type="entry name" value="Cholinesterase"/>
</dbReference>
<feature type="signal peptide" evidence="10">
    <location>
        <begin position="1"/>
        <end position="24"/>
    </location>
</feature>
<feature type="region of interest" description="Disordered" evidence="9">
    <location>
        <begin position="478"/>
        <end position="546"/>
    </location>
</feature>
<keyword evidence="6" id="KW-1015">Disulfide bond</keyword>
<evidence type="ECO:0000256" key="5">
    <source>
        <dbReference type="ARBA" id="ARBA00022867"/>
    </source>
</evidence>
<dbReference type="GO" id="GO:0003990">
    <property type="term" value="F:acetylcholinesterase activity"/>
    <property type="evidence" value="ECO:0007669"/>
    <property type="project" value="UniProtKB-EC"/>
</dbReference>
<dbReference type="PRINTS" id="PR00878">
    <property type="entry name" value="CHOLNESTRASE"/>
</dbReference>
<feature type="region of interest" description="Disordered" evidence="9">
    <location>
        <begin position="617"/>
        <end position="661"/>
    </location>
</feature>
<evidence type="ECO:0000256" key="1">
    <source>
        <dbReference type="ARBA" id="ARBA00005964"/>
    </source>
</evidence>
<dbReference type="STRING" id="6689.A0A3R7MHH7"/>
<dbReference type="OrthoDB" id="408631at2759"/>
<dbReference type="GO" id="GO:0005615">
    <property type="term" value="C:extracellular space"/>
    <property type="evidence" value="ECO:0007669"/>
    <property type="project" value="TreeGrafter"/>
</dbReference>
<dbReference type="PROSITE" id="PS00941">
    <property type="entry name" value="CARBOXYLESTERASE_B_2"/>
    <property type="match status" value="1"/>
</dbReference>
<dbReference type="SMR" id="A0A3R7MHH7"/>
<feature type="chain" id="PRO_5018673446" description="acetylcholinesterase" evidence="10">
    <location>
        <begin position="25"/>
        <end position="912"/>
    </location>
</feature>
<keyword evidence="10" id="KW-0732">Signal</keyword>
<dbReference type="Gene3D" id="3.40.50.1820">
    <property type="entry name" value="alpha/beta hydrolase"/>
    <property type="match status" value="1"/>
</dbReference>
<evidence type="ECO:0000256" key="8">
    <source>
        <dbReference type="ARBA" id="ARBA00048484"/>
    </source>
</evidence>
<keyword evidence="5" id="KW-0531">Neurotransmitter degradation</keyword>
<evidence type="ECO:0000256" key="7">
    <source>
        <dbReference type="ARBA" id="ARBA00023180"/>
    </source>
</evidence>
<name>A0A3R7MHH7_PENVA</name>
<dbReference type="InterPro" id="IPR050654">
    <property type="entry name" value="AChE-related_enzymes"/>
</dbReference>
<feature type="compositionally biased region" description="Pro residues" evidence="9">
    <location>
        <begin position="893"/>
        <end position="904"/>
    </location>
</feature>
<comment type="similarity">
    <text evidence="1">Belongs to the type-B carboxylesterase/lipase family.</text>
</comment>
<dbReference type="GO" id="GO:0006581">
    <property type="term" value="P:acetylcholine catabolic process"/>
    <property type="evidence" value="ECO:0007669"/>
    <property type="project" value="TreeGrafter"/>
</dbReference>
<keyword evidence="3" id="KW-0719">Serine esterase</keyword>
<reference evidence="12 13" key="1">
    <citation type="submission" date="2018-04" db="EMBL/GenBank/DDBJ databases">
        <authorList>
            <person name="Zhang X."/>
            <person name="Yuan J."/>
            <person name="Li F."/>
            <person name="Xiang J."/>
        </authorList>
    </citation>
    <scope>NUCLEOTIDE SEQUENCE [LARGE SCALE GENOMIC DNA]</scope>
    <source>
        <tissue evidence="12">Muscle</tissue>
    </source>
</reference>
<dbReference type="PANTHER" id="PTHR43918:SF13">
    <property type="entry name" value="ACETYLCHOLINESTERASE"/>
    <property type="match status" value="1"/>
</dbReference>
<evidence type="ECO:0000256" key="4">
    <source>
        <dbReference type="ARBA" id="ARBA00022801"/>
    </source>
</evidence>
<feature type="compositionally biased region" description="Basic residues" evidence="9">
    <location>
        <begin position="777"/>
        <end position="788"/>
    </location>
</feature>
<gene>
    <name evidence="12" type="ORF">C7M84_024946</name>
</gene>
<dbReference type="SUPFAM" id="SSF53474">
    <property type="entry name" value="alpha/beta-Hydrolases"/>
    <property type="match status" value="1"/>
</dbReference>
<dbReference type="EC" id="3.1.1.7" evidence="2"/>
<proteinExistence type="inferred from homology"/>
<feature type="compositionally biased region" description="Low complexity" evidence="9">
    <location>
        <begin position="643"/>
        <end position="654"/>
    </location>
</feature>
<evidence type="ECO:0000256" key="10">
    <source>
        <dbReference type="SAM" id="SignalP"/>
    </source>
</evidence>
<feature type="region of interest" description="Disordered" evidence="9">
    <location>
        <begin position="768"/>
        <end position="788"/>
    </location>
</feature>
<feature type="compositionally biased region" description="Pro residues" evidence="9">
    <location>
        <begin position="617"/>
        <end position="635"/>
    </location>
</feature>
<reference evidence="12 13" key="2">
    <citation type="submission" date="2019-01" db="EMBL/GenBank/DDBJ databases">
        <title>The decoding of complex shrimp genome reveals the adaptation for benthos swimmer, frequently molting mechanism and breeding impact on genome.</title>
        <authorList>
            <person name="Sun Y."/>
            <person name="Gao Y."/>
            <person name="Yu Y."/>
        </authorList>
    </citation>
    <scope>NUCLEOTIDE SEQUENCE [LARGE SCALE GENOMIC DNA]</scope>
    <source>
        <tissue evidence="12">Muscle</tissue>
    </source>
</reference>
<dbReference type="AlphaFoldDB" id="A0A3R7MHH7"/>
<evidence type="ECO:0000256" key="9">
    <source>
        <dbReference type="SAM" id="MobiDB-lite"/>
    </source>
</evidence>
<dbReference type="PANTHER" id="PTHR43918">
    <property type="entry name" value="ACETYLCHOLINESTERASE"/>
    <property type="match status" value="1"/>
</dbReference>
<evidence type="ECO:0000256" key="3">
    <source>
        <dbReference type="ARBA" id="ARBA00022487"/>
    </source>
</evidence>
<sequence>MTVQVNTYFRLALVLTAVLGLCAATDLHNSLINSSTLEVNEPRREDKGRKVKTARTKDALVVQTKTGLVRGFREKVLGEYVDVFLGIPFAKPPLGDLRFKKPVPIDPWQGIFDATTLPKSCIQEAYASFPGFEGEEMWNPNTELSEDCLYLNLWVPASLREPGAKPAEVLVWIYGGGYMAGTSTLEVYDGDLMAVANNFIVASMQYRVGAFGYIYLDIDEAPGNQGMYDQALAMKWIKDNAPYFGGNPERITLFGESAGASSAAFHLLSPVSIDLFDKVILQSGVPNNPWAIMSADKAYDIALKLVDDCKCNSSLVAEEPSRVMECMRRVDAATISIEQWNSYGGILQFPSTPIVDGAFLPDDPMEMIQRGECKKTEVLLGSNKDEATNRHNQSLISHFPNTLTPLFPSPSLLPPSLPPPFPSPSPPPPSFLPLLSLPPPSPFHPSSLPSSSPSPLSSLLPFSSSPLPPSLLLSPPTLPSLLSSPTHPPSPSPPILLSPPQTPLPPLLLPPPLPPPSLLFSLPSPPPPPPPSPLPSSLLPPLLPPLPPPPPIPPPLSLPTFGAAPTTSPWTSVATATYSTFTHPCIPPHHLDPSLAPTVLYPTTLYTTITHHLHPPPYPPAPTPPNCPHHPPPTFTPTHHLHPPSLSTTSLPGPTTSPPGPSACTHHLYHLHPPPHPPYTHLHPPLHPTTFMHPPPAPTTFTPTSDPPPLPPLPHHAVHTTSPPHPAPTTYNLTTLPTTFTTPFTPTSPPATSHHPPPHHLHPYITPGPTGTTSHPPPHHLHPPPHHLHPPPHHLGPTAHHHLTTAPTTSHLYHLRPHLTTCTHHLTHHLYPPAPTTSLSVPNTFTLRLTTFTHHVTTCNPPPGPTTSPPGHHLHLDHLDPPPRTTTTGHHPPLYPPPLPPTSPPGTQRLTT</sequence>
<accession>A0A3R7MHH7</accession>
<dbReference type="InterPro" id="IPR019819">
    <property type="entry name" value="Carboxylesterase_B_CS"/>
</dbReference>
<dbReference type="GO" id="GO:0019695">
    <property type="term" value="P:choline metabolic process"/>
    <property type="evidence" value="ECO:0007669"/>
    <property type="project" value="TreeGrafter"/>
</dbReference>
<dbReference type="PROSITE" id="PS00122">
    <property type="entry name" value="CARBOXYLESTERASE_B_1"/>
    <property type="match status" value="1"/>
</dbReference>
<feature type="region of interest" description="Disordered" evidence="9">
    <location>
        <begin position="859"/>
        <end position="912"/>
    </location>
</feature>
<dbReference type="InterPro" id="IPR019826">
    <property type="entry name" value="Carboxylesterase_B_AS"/>
</dbReference>
<dbReference type="GO" id="GO:0005886">
    <property type="term" value="C:plasma membrane"/>
    <property type="evidence" value="ECO:0007669"/>
    <property type="project" value="TreeGrafter"/>
</dbReference>
<dbReference type="InterPro" id="IPR002018">
    <property type="entry name" value="CarbesteraseB"/>
</dbReference>
<evidence type="ECO:0000259" key="11">
    <source>
        <dbReference type="Pfam" id="PF00135"/>
    </source>
</evidence>
<evidence type="ECO:0000256" key="6">
    <source>
        <dbReference type="ARBA" id="ARBA00023157"/>
    </source>
</evidence>
<comment type="catalytic activity">
    <reaction evidence="8">
        <text>acetylcholine + H2O = choline + acetate + H(+)</text>
        <dbReference type="Rhea" id="RHEA:17561"/>
        <dbReference type="ChEBI" id="CHEBI:15354"/>
        <dbReference type="ChEBI" id="CHEBI:15355"/>
        <dbReference type="ChEBI" id="CHEBI:15377"/>
        <dbReference type="ChEBI" id="CHEBI:15378"/>
        <dbReference type="ChEBI" id="CHEBI:30089"/>
        <dbReference type="EC" id="3.1.1.7"/>
    </reaction>
</comment>
<organism evidence="12 13">
    <name type="scientific">Penaeus vannamei</name>
    <name type="common">Whiteleg shrimp</name>
    <name type="synonym">Litopenaeus vannamei</name>
    <dbReference type="NCBI Taxonomy" id="6689"/>
    <lineage>
        <taxon>Eukaryota</taxon>
        <taxon>Metazoa</taxon>
        <taxon>Ecdysozoa</taxon>
        <taxon>Arthropoda</taxon>
        <taxon>Crustacea</taxon>
        <taxon>Multicrustacea</taxon>
        <taxon>Malacostraca</taxon>
        <taxon>Eumalacostraca</taxon>
        <taxon>Eucarida</taxon>
        <taxon>Decapoda</taxon>
        <taxon>Dendrobranchiata</taxon>
        <taxon>Penaeoidea</taxon>
        <taxon>Penaeidae</taxon>
        <taxon>Penaeus</taxon>
    </lineage>
</organism>
<dbReference type="Proteomes" id="UP000283509">
    <property type="component" value="Unassembled WGS sequence"/>
</dbReference>
<dbReference type="InterPro" id="IPR029058">
    <property type="entry name" value="AB_hydrolase_fold"/>
</dbReference>
<keyword evidence="4" id="KW-0378">Hydrolase</keyword>
<keyword evidence="13" id="KW-1185">Reference proteome</keyword>
<dbReference type="EMBL" id="QCYY01000906">
    <property type="protein sequence ID" value="ROT81898.1"/>
    <property type="molecule type" value="Genomic_DNA"/>
</dbReference>
<dbReference type="Pfam" id="PF00135">
    <property type="entry name" value="COesterase"/>
    <property type="match status" value="1"/>
</dbReference>